<evidence type="ECO:0000313" key="2">
    <source>
        <dbReference type="EMBL" id="AJZ62942.1"/>
    </source>
</evidence>
<dbReference type="InterPro" id="IPR024983">
    <property type="entry name" value="CHAT_dom"/>
</dbReference>
<dbReference type="Proteomes" id="UP000032614">
    <property type="component" value="Chromosome 2"/>
</dbReference>
<evidence type="ECO:0000313" key="3">
    <source>
        <dbReference type="Proteomes" id="UP000032614"/>
    </source>
</evidence>
<feature type="domain" description="CHAT" evidence="1">
    <location>
        <begin position="651"/>
        <end position="969"/>
    </location>
</feature>
<proteinExistence type="predicted"/>
<reference evidence="2 3" key="1">
    <citation type="journal article" date="2015" name="Genome Announc.">
        <title>Complete genome sequences for 59 burkholderia isolates, both pathogenic and near neighbor.</title>
        <authorList>
            <person name="Johnson S.L."/>
            <person name="Bishop-Lilly K.A."/>
            <person name="Ladner J.T."/>
            <person name="Daligault H.E."/>
            <person name="Davenport K.W."/>
            <person name="Jaissle J."/>
            <person name="Frey K.G."/>
            <person name="Koroleva G.I."/>
            <person name="Bruce D.C."/>
            <person name="Coyne S.R."/>
            <person name="Broomall S.M."/>
            <person name="Li P.E."/>
            <person name="Teshima H."/>
            <person name="Gibbons H.S."/>
            <person name="Palacios G.F."/>
            <person name="Rosenzweig C.N."/>
            <person name="Redden C.L."/>
            <person name="Xu Y."/>
            <person name="Minogue T.D."/>
            <person name="Chain P.S."/>
        </authorList>
    </citation>
    <scope>NUCLEOTIDE SEQUENCE [LARGE SCALE GENOMIC DNA]</scope>
    <source>
        <strain evidence="2 3">ATCC BAA-463</strain>
    </source>
</reference>
<organism evidence="2 3">
    <name type="scientific">Paraburkholderia fungorum</name>
    <dbReference type="NCBI Taxonomy" id="134537"/>
    <lineage>
        <taxon>Bacteria</taxon>
        <taxon>Pseudomonadati</taxon>
        <taxon>Pseudomonadota</taxon>
        <taxon>Betaproteobacteria</taxon>
        <taxon>Burkholderiales</taxon>
        <taxon>Burkholderiaceae</taxon>
        <taxon>Paraburkholderia</taxon>
    </lineage>
</organism>
<dbReference type="KEGG" id="bfn:OI25_6105"/>
<dbReference type="EMBL" id="CP010027">
    <property type="protein sequence ID" value="AJZ62942.1"/>
    <property type="molecule type" value="Genomic_DNA"/>
</dbReference>
<dbReference type="Pfam" id="PF12770">
    <property type="entry name" value="CHAT"/>
    <property type="match status" value="1"/>
</dbReference>
<gene>
    <name evidence="2" type="ORF">OI25_6105</name>
</gene>
<sequence length="972" mass="104728">MVIGSGNTSHVVGRCLGTMLCILSAAIVGSFCGLPRTSMAGELQGVNGSVEKIYTASGQPSVADEERAIRKRLEQTSDGDTRLALLISLVQDYYNADDAAGAMGVLESIVYDGQISPGQRSLTASGLAIAYAVQNDFVRSQRLVNQAKKLADQTSAAELETLPEEPAYGYLSAEAELARRALNQHDTALFKVREAADLARKNLDDPSLSEHRHQEAANQLLDEVDHLVRLQTQNNRRTEALNYANGMLWDIDHDPRLKPTPSQRARVEVAMSIALMSNDDYDGALGWIDKAIKGYQDAGVLPYSFTYADALRMRLMVALATNRLADFKADADGLEYAASINPVAAKTPSSDERESVIFGTQGNWSAAESKLSRVLAYNLKGQGAQSPFVKYQSAMLMLYRLEDPEKKVSESEIARYVTPMLGQNDDWDASSTAGAYVEDGALAMCLSRLMDDGAEGQALAFRIAELFHMNATQGAMSDGAARLAAVTPELRSLVEQEQMARRAQNIERMGLSGLSTRLAKVDTENTGDKGSAIASVKDAERAMNASAEDLAALHEHINKQFPEYRQLVSPAVPTPERVGAALHSGEVYVDFYVGRDATYAFVVNAEGSLHATRLNVTRADLRKKILTLRNVFDAGVPPRKAGELAGFDTTVASDLYRLLISSIQPDLEGATTVYIATSGILSSLPFNVLVTAPATDLANAHWWIARTMPVRIPNAAALMLARSHPAAHAGEALIAFADPSFNGRDSTTIAVPPVDRTPARAFPVDASTASFDYHRVAPLPETLDEATSIAKTLNASEHSVLWGTSASRSEVMKRDLLNDRVVLFATHGIVAGEVPGWHKAGLALAYEGNGLPDSVLTADDIVTLRLNADWVVLSACNTGLVTGNAGDAMSELSRAFFAAGARSILLTQWAVESRSATEVTTGVFRTYASDPSLSKAEALARTERDMASGKDGELYRHPYFWGAYVLAGDAAR</sequence>
<accession>A0AAU8T9F1</accession>
<evidence type="ECO:0000259" key="1">
    <source>
        <dbReference type="Pfam" id="PF12770"/>
    </source>
</evidence>
<dbReference type="AlphaFoldDB" id="A0AAU8T9F1"/>
<protein>
    <submittedName>
        <fullName evidence="2">CHAT domain protein</fullName>
    </submittedName>
</protein>
<name>A0AAU8T9F1_9BURK</name>